<protein>
    <submittedName>
        <fullName evidence="3">Uncharacterized protein</fullName>
    </submittedName>
</protein>
<feature type="region of interest" description="Disordered" evidence="2">
    <location>
        <begin position="109"/>
        <end position="157"/>
    </location>
</feature>
<accession>A0A1Y1JGW5</accession>
<dbReference type="RefSeq" id="XP_028544368.1">
    <property type="nucleotide sequence ID" value="XM_028688567.1"/>
</dbReference>
<feature type="compositionally biased region" description="Basic residues" evidence="2">
    <location>
        <begin position="147"/>
        <end position="157"/>
    </location>
</feature>
<evidence type="ECO:0000313" key="3">
    <source>
        <dbReference type="EMBL" id="GAW81779.1"/>
    </source>
</evidence>
<proteinExistence type="predicted"/>
<dbReference type="AlphaFoldDB" id="A0A1Y1JGW5"/>
<reference evidence="4" key="1">
    <citation type="submission" date="2017-04" db="EMBL/GenBank/DDBJ databases">
        <title>Plasmodium gonderi genome.</title>
        <authorList>
            <person name="Arisue N."/>
            <person name="Honma H."/>
            <person name="Kawai S."/>
            <person name="Tougan T."/>
            <person name="Tanabe K."/>
            <person name="Horii T."/>
        </authorList>
    </citation>
    <scope>NUCLEOTIDE SEQUENCE [LARGE SCALE GENOMIC DNA]</scope>
    <source>
        <strain evidence="4">ATCC 30045</strain>
    </source>
</reference>
<feature type="compositionally biased region" description="Basic and acidic residues" evidence="2">
    <location>
        <begin position="125"/>
        <end position="146"/>
    </location>
</feature>
<evidence type="ECO:0000313" key="4">
    <source>
        <dbReference type="Proteomes" id="UP000195521"/>
    </source>
</evidence>
<comment type="caution">
    <text evidence="3">The sequence shown here is derived from an EMBL/GenBank/DDBJ whole genome shotgun (WGS) entry which is preliminary data.</text>
</comment>
<organism evidence="3 4">
    <name type="scientific">Plasmodium gonderi</name>
    <dbReference type="NCBI Taxonomy" id="77519"/>
    <lineage>
        <taxon>Eukaryota</taxon>
        <taxon>Sar</taxon>
        <taxon>Alveolata</taxon>
        <taxon>Apicomplexa</taxon>
        <taxon>Aconoidasida</taxon>
        <taxon>Haemosporida</taxon>
        <taxon>Plasmodiidae</taxon>
        <taxon>Plasmodium</taxon>
        <taxon>Plasmodium (Plasmodium)</taxon>
    </lineage>
</organism>
<dbReference type="EMBL" id="BDQF01000012">
    <property type="protein sequence ID" value="GAW81779.1"/>
    <property type="molecule type" value="Genomic_DNA"/>
</dbReference>
<dbReference type="Proteomes" id="UP000195521">
    <property type="component" value="Unassembled WGS sequence"/>
</dbReference>
<dbReference type="OrthoDB" id="387008at2759"/>
<evidence type="ECO:0000256" key="1">
    <source>
        <dbReference type="SAM" id="Coils"/>
    </source>
</evidence>
<dbReference type="GeneID" id="39748508"/>
<keyword evidence="4" id="KW-1185">Reference proteome</keyword>
<evidence type="ECO:0000256" key="2">
    <source>
        <dbReference type="SAM" id="MobiDB-lite"/>
    </source>
</evidence>
<name>A0A1Y1JGW5_PLAGO</name>
<feature type="coiled-coil region" evidence="1">
    <location>
        <begin position="295"/>
        <end position="364"/>
    </location>
</feature>
<sequence length="408" mass="47611">MDEHSNNARNCEDVSNSEKSMSATFSFDMLDMIITNNDNGYTKPGDKINFKKYGDKYNMCDTVGIDNENSQKEKKKQNHKKNATNNITEVTIDEKNLFGVSLEEGKKSKGIESGKRKTPVYEQSKNSDEQSVDSKKKQHKLEINEKGKKKKKEKKKITHDLNTGIEAENDSQFSLLDEFIPGEDIYGLTSCKQEALNGEDMMNYLSGNSNGRRCNRSDDTFQWYENQLKECSLKEELAKIEEADDEVLHSKSIDCANCKYYLKELTTRNFMNFSYMDQYINEGENNLLLLKNKKIEELENVNKLMKHKIIKLKKRYNFLNNKMDTFVTSLNNLKGNLNRLIEENNSLKEENKKLSEDLELEKHLRGKTVKEDTHTQKKDAFFSSRQRKDIFEKDFENSIDNELFNEFY</sequence>
<feature type="region of interest" description="Disordered" evidence="2">
    <location>
        <begin position="68"/>
        <end position="87"/>
    </location>
</feature>
<dbReference type="OMA" id="SYMDQYI"/>
<gene>
    <name evidence="3" type="ORF">PGO_112290</name>
</gene>
<keyword evidence="1" id="KW-0175">Coiled coil</keyword>
<feature type="compositionally biased region" description="Basic residues" evidence="2">
    <location>
        <begin position="73"/>
        <end position="82"/>
    </location>
</feature>